<dbReference type="Gene3D" id="3.30.559.10">
    <property type="entry name" value="Chloramphenicol acetyltransferase-like domain"/>
    <property type="match status" value="1"/>
</dbReference>
<comment type="caution">
    <text evidence="5">The sequence shown here is derived from an EMBL/GenBank/DDBJ whole genome shotgun (WGS) entry which is preliminary data.</text>
</comment>
<dbReference type="GO" id="GO:0006099">
    <property type="term" value="P:tricarboxylic acid cycle"/>
    <property type="evidence" value="ECO:0007669"/>
    <property type="project" value="TreeGrafter"/>
</dbReference>
<dbReference type="SUPFAM" id="SSF52777">
    <property type="entry name" value="CoA-dependent acyltransferases"/>
    <property type="match status" value="1"/>
</dbReference>
<dbReference type="AlphaFoldDB" id="A0A8S0PDA6"/>
<dbReference type="EMBL" id="CACTIH010000032">
    <property type="protein sequence ID" value="CAA2938157.1"/>
    <property type="molecule type" value="Genomic_DNA"/>
</dbReference>
<dbReference type="PANTHER" id="PTHR43416">
    <property type="entry name" value="DIHYDROLIPOYLLYSINE-RESIDUE SUCCINYLTRANSFERASE COMPONENT OF 2-OXOGLUTARATE DEHYDROGENASE COMPLEX, MITOCHONDRIAL-RELATED"/>
    <property type="match status" value="1"/>
</dbReference>
<comment type="similarity">
    <text evidence="2">Belongs to the 2-oxoacid dehydrogenase family.</text>
</comment>
<dbReference type="Gramene" id="OE9A001142T1">
    <property type="protein sequence ID" value="OE9A001142C1"/>
    <property type="gene ID" value="OE9A001142"/>
</dbReference>
<evidence type="ECO:0000256" key="3">
    <source>
        <dbReference type="ARBA" id="ARBA00022823"/>
    </source>
</evidence>
<keyword evidence="3" id="KW-0450">Lipoyl</keyword>
<protein>
    <submittedName>
        <fullName evidence="5">Dihydrolipoyllysine-residue succinyltransferase component of 2-oxoglutarate dehydrogenase complex 2</fullName>
    </submittedName>
</protein>
<comment type="cofactor">
    <cofactor evidence="1">
        <name>(R)-lipoate</name>
        <dbReference type="ChEBI" id="CHEBI:83088"/>
    </cofactor>
</comment>
<organism evidence="5 6">
    <name type="scientific">Olea europaea subsp. europaea</name>
    <dbReference type="NCBI Taxonomy" id="158383"/>
    <lineage>
        <taxon>Eukaryota</taxon>
        <taxon>Viridiplantae</taxon>
        <taxon>Streptophyta</taxon>
        <taxon>Embryophyta</taxon>
        <taxon>Tracheophyta</taxon>
        <taxon>Spermatophyta</taxon>
        <taxon>Magnoliopsida</taxon>
        <taxon>eudicotyledons</taxon>
        <taxon>Gunneridae</taxon>
        <taxon>Pentapetalae</taxon>
        <taxon>asterids</taxon>
        <taxon>lamiids</taxon>
        <taxon>Lamiales</taxon>
        <taxon>Oleaceae</taxon>
        <taxon>Oleeae</taxon>
        <taxon>Olea</taxon>
    </lineage>
</organism>
<keyword evidence="6" id="KW-1185">Reference proteome</keyword>
<dbReference type="InterPro" id="IPR023213">
    <property type="entry name" value="CAT-like_dom_sf"/>
</dbReference>
<name>A0A8S0PDA6_OLEEU</name>
<dbReference type="InterPro" id="IPR050537">
    <property type="entry name" value="2-oxoacid_dehydrogenase"/>
</dbReference>
<accession>A0A8S0PDA6</accession>
<feature type="region of interest" description="Disordered" evidence="4">
    <location>
        <begin position="1"/>
        <end position="45"/>
    </location>
</feature>
<evidence type="ECO:0000256" key="4">
    <source>
        <dbReference type="SAM" id="MobiDB-lite"/>
    </source>
</evidence>
<dbReference type="SUPFAM" id="SSF51230">
    <property type="entry name" value="Single hybrid motif"/>
    <property type="match status" value="1"/>
</dbReference>
<proteinExistence type="inferred from homology"/>
<dbReference type="GO" id="GO:0004149">
    <property type="term" value="F:dihydrolipoyllysine-residue succinyltransferase activity"/>
    <property type="evidence" value="ECO:0007669"/>
    <property type="project" value="TreeGrafter"/>
</dbReference>
<evidence type="ECO:0000313" key="5">
    <source>
        <dbReference type="EMBL" id="CAA2938157.1"/>
    </source>
</evidence>
<evidence type="ECO:0000313" key="6">
    <source>
        <dbReference type="Proteomes" id="UP000594638"/>
    </source>
</evidence>
<reference evidence="5 6" key="1">
    <citation type="submission" date="2019-12" db="EMBL/GenBank/DDBJ databases">
        <authorList>
            <person name="Alioto T."/>
            <person name="Alioto T."/>
            <person name="Gomez Garrido J."/>
        </authorList>
    </citation>
    <scope>NUCLEOTIDE SEQUENCE [LARGE SCALE GENOMIC DNA]</scope>
</reference>
<evidence type="ECO:0000256" key="1">
    <source>
        <dbReference type="ARBA" id="ARBA00001938"/>
    </source>
</evidence>
<dbReference type="OrthoDB" id="5391403at2759"/>
<feature type="region of interest" description="Disordered" evidence="4">
    <location>
        <begin position="94"/>
        <end position="165"/>
    </location>
</feature>
<dbReference type="PANTHER" id="PTHR43416:SF5">
    <property type="entry name" value="DIHYDROLIPOYLLYSINE-RESIDUE SUCCINYLTRANSFERASE COMPONENT OF 2-OXOGLUTARATE DEHYDROGENASE COMPLEX, MITOCHONDRIAL"/>
    <property type="match status" value="1"/>
</dbReference>
<dbReference type="GO" id="GO:0005739">
    <property type="term" value="C:mitochondrion"/>
    <property type="evidence" value="ECO:0007669"/>
    <property type="project" value="TreeGrafter"/>
</dbReference>
<dbReference type="Proteomes" id="UP000594638">
    <property type="component" value="Unassembled WGS sequence"/>
</dbReference>
<dbReference type="InterPro" id="IPR011053">
    <property type="entry name" value="Single_hybrid_motif"/>
</dbReference>
<gene>
    <name evidence="5" type="ORF">OLEA9_A001142</name>
</gene>
<evidence type="ECO:0000256" key="2">
    <source>
        <dbReference type="ARBA" id="ARBA00007317"/>
    </source>
</evidence>
<sequence length="192" mass="21125">MNSKNELGRWVSPPPVSASPTTIPASRCPQKHPSNHQTSQHSRPKNLAATILQAILLKLLVEVNEPIAEVETDKFLAKEGDTVEPDSKIAVISKSGEAVTHVAPSDKATPSPLSPAEEEEEKPKPKVETTPVVQKPKESSLPSKSFATEPQLPPKERERRVPMTKLRKRVATRLKDSQNTFALLTTFNEVDM</sequence>